<protein>
    <recommendedName>
        <fullName evidence="8">Glutamate-1-semialdehyde 2,1-aminomutase</fullName>
        <shortName evidence="8">GSA</shortName>
        <ecNumber evidence="8">5.4.3.8</ecNumber>
    </recommendedName>
    <alternativeName>
        <fullName evidence="8">Glutamate-1-semialdehyde aminotransferase</fullName>
        <shortName evidence="8">GSA-AT</shortName>
    </alternativeName>
</protein>
<evidence type="ECO:0000313" key="9">
    <source>
        <dbReference type="EMBL" id="OOM82519.1"/>
    </source>
</evidence>
<keyword evidence="8" id="KW-0963">Cytoplasm</keyword>
<dbReference type="InterPro" id="IPR049704">
    <property type="entry name" value="Aminotrans_3_PPA_site"/>
</dbReference>
<comment type="similarity">
    <text evidence="4 8">Belongs to the class-III pyridoxal-phosphate-dependent aminotransferase family. HemL subfamily.</text>
</comment>
<dbReference type="InterPro" id="IPR015421">
    <property type="entry name" value="PyrdxlP-dep_Trfase_major"/>
</dbReference>
<sequence>MNNIEIFKESQQYMPGGVNSPVRAFRGVDLNPPIIKSGKGVIIKDEEDNEYIDFVLAWGPLILGHCDEEVVVAIQEISSKALAFGAPTKLELDLAKFMCSNLDNIEMIRMVNSGTEATMSAVKLARGYTKKKKIVKFAGCYHGHFDGFLIEAGSGVMTGGIPGSLGVPNESIENTLIGIYNDKEQIKKLFEEYGNEIAGVIIEPIAGNMGVIKAEDDFMEILRELCDSYGALLIFDEVMSGFRVAFKGAQSLFKVKPDLVTYAKIMGGGLPCGAYGGRKEIMENLSPLGGVYQAGTMSGNPIVMAVGLATLNKLKNNLTYYDHIENIGVKLEAGVNGISEKYKLPVVMNRASGMMTMFFTDLKEVRTYEDVKTCNVERFNRYFEHMLKSGINIAPSQFEAIFLSVKHEESHIDIFLKAFEEFAAKEMNN</sequence>
<dbReference type="Pfam" id="PF00202">
    <property type="entry name" value="Aminotran_3"/>
    <property type="match status" value="1"/>
</dbReference>
<dbReference type="PANTHER" id="PTHR43713">
    <property type="entry name" value="GLUTAMATE-1-SEMIALDEHYDE 2,1-AMINOMUTASE"/>
    <property type="match status" value="1"/>
</dbReference>
<keyword evidence="7 8" id="KW-0627">Porphyrin biosynthesis</keyword>
<comment type="pathway">
    <text evidence="3">Porphyrin-containing compound metabolism; protoporphyrin-IX biosynthesis; 5-aminolevulinate from L-glutamyl-tRNA(Glu): step 2/2.</text>
</comment>
<keyword evidence="10" id="KW-1185">Reference proteome</keyword>
<evidence type="ECO:0000256" key="7">
    <source>
        <dbReference type="ARBA" id="ARBA00023244"/>
    </source>
</evidence>
<dbReference type="CDD" id="cd00610">
    <property type="entry name" value="OAT_like"/>
    <property type="match status" value="1"/>
</dbReference>
<evidence type="ECO:0000256" key="6">
    <source>
        <dbReference type="ARBA" id="ARBA00023235"/>
    </source>
</evidence>
<dbReference type="PANTHER" id="PTHR43713:SF3">
    <property type="entry name" value="GLUTAMATE-1-SEMIALDEHYDE 2,1-AMINOMUTASE 1, CHLOROPLASTIC-RELATED"/>
    <property type="match status" value="1"/>
</dbReference>
<dbReference type="InterPro" id="IPR015424">
    <property type="entry name" value="PyrdxlP-dep_Trfase"/>
</dbReference>
<dbReference type="NCBIfam" id="TIGR00713">
    <property type="entry name" value="hemL"/>
    <property type="match status" value="1"/>
</dbReference>
<feature type="modified residue" description="N6-(pyridoxal phosphate)lysine" evidence="8">
    <location>
        <position position="264"/>
    </location>
</feature>
<evidence type="ECO:0000256" key="5">
    <source>
        <dbReference type="ARBA" id="ARBA00022898"/>
    </source>
</evidence>
<dbReference type="InterPro" id="IPR005814">
    <property type="entry name" value="Aminotrans_3"/>
</dbReference>
<evidence type="ECO:0000256" key="1">
    <source>
        <dbReference type="ARBA" id="ARBA00001579"/>
    </source>
</evidence>
<organism evidence="9 10">
    <name type="scientific">Clostridium puniceum</name>
    <dbReference type="NCBI Taxonomy" id="29367"/>
    <lineage>
        <taxon>Bacteria</taxon>
        <taxon>Bacillati</taxon>
        <taxon>Bacillota</taxon>
        <taxon>Clostridia</taxon>
        <taxon>Eubacteriales</taxon>
        <taxon>Clostridiaceae</taxon>
        <taxon>Clostridium</taxon>
    </lineage>
</organism>
<dbReference type="GO" id="GO:0008483">
    <property type="term" value="F:transaminase activity"/>
    <property type="evidence" value="ECO:0007669"/>
    <property type="project" value="InterPro"/>
</dbReference>
<dbReference type="OrthoDB" id="9807885at2"/>
<evidence type="ECO:0000256" key="3">
    <source>
        <dbReference type="ARBA" id="ARBA00004819"/>
    </source>
</evidence>
<reference evidence="9 10" key="1">
    <citation type="submission" date="2016-05" db="EMBL/GenBank/DDBJ databases">
        <title>Microbial solvent formation.</title>
        <authorList>
            <person name="Poehlein A."/>
            <person name="Montoya Solano J.D."/>
            <person name="Flitsch S."/>
            <person name="Krabben P."/>
            <person name="Duerre P."/>
            <person name="Daniel R."/>
        </authorList>
    </citation>
    <scope>NUCLEOTIDE SEQUENCE [LARGE SCALE GENOMIC DNA]</scope>
    <source>
        <strain evidence="9 10">DSM 2619</strain>
    </source>
</reference>
<evidence type="ECO:0000256" key="2">
    <source>
        <dbReference type="ARBA" id="ARBA00001933"/>
    </source>
</evidence>
<dbReference type="PROSITE" id="PS00600">
    <property type="entry name" value="AA_TRANSFER_CLASS_3"/>
    <property type="match status" value="1"/>
</dbReference>
<comment type="cofactor">
    <cofactor evidence="2 8">
        <name>pyridoxal 5'-phosphate</name>
        <dbReference type="ChEBI" id="CHEBI:597326"/>
    </cofactor>
</comment>
<dbReference type="AlphaFoldDB" id="A0A1S8TY19"/>
<dbReference type="Proteomes" id="UP000190890">
    <property type="component" value="Unassembled WGS sequence"/>
</dbReference>
<dbReference type="InterPro" id="IPR004639">
    <property type="entry name" value="4pyrrol_synth_GluAld_NH2Trfase"/>
</dbReference>
<proteinExistence type="inferred from homology"/>
<dbReference type="Gene3D" id="3.90.1150.10">
    <property type="entry name" value="Aspartate Aminotransferase, domain 1"/>
    <property type="match status" value="1"/>
</dbReference>
<dbReference type="GO" id="GO:0005737">
    <property type="term" value="C:cytoplasm"/>
    <property type="evidence" value="ECO:0007669"/>
    <property type="project" value="UniProtKB-SubCell"/>
</dbReference>
<keyword evidence="6 8" id="KW-0413">Isomerase</keyword>
<dbReference type="GO" id="GO:0042286">
    <property type="term" value="F:glutamate-1-semialdehyde 2,1-aminomutase activity"/>
    <property type="evidence" value="ECO:0007669"/>
    <property type="project" value="UniProtKB-UniRule"/>
</dbReference>
<dbReference type="GO" id="GO:0030170">
    <property type="term" value="F:pyridoxal phosphate binding"/>
    <property type="evidence" value="ECO:0007669"/>
    <property type="project" value="InterPro"/>
</dbReference>
<dbReference type="InterPro" id="IPR015422">
    <property type="entry name" value="PyrdxlP-dep_Trfase_small"/>
</dbReference>
<dbReference type="SUPFAM" id="SSF53383">
    <property type="entry name" value="PLP-dependent transferases"/>
    <property type="match status" value="1"/>
</dbReference>
<dbReference type="EMBL" id="LZZM01000010">
    <property type="protein sequence ID" value="OOM82519.1"/>
    <property type="molecule type" value="Genomic_DNA"/>
</dbReference>
<dbReference type="STRING" id="29367.CLPUN_01210"/>
<comment type="subcellular location">
    <subcellularLocation>
        <location evidence="8">Cytoplasm</location>
    </subcellularLocation>
</comment>
<accession>A0A1S8TY19</accession>
<dbReference type="NCBIfam" id="NF000818">
    <property type="entry name" value="PRK00062.1"/>
    <property type="match status" value="1"/>
</dbReference>
<comment type="subunit">
    <text evidence="8">Homodimer.</text>
</comment>
<dbReference type="GO" id="GO:0006782">
    <property type="term" value="P:protoporphyrinogen IX biosynthetic process"/>
    <property type="evidence" value="ECO:0007669"/>
    <property type="project" value="UniProtKB-UniRule"/>
</dbReference>
<evidence type="ECO:0000256" key="4">
    <source>
        <dbReference type="ARBA" id="ARBA00008981"/>
    </source>
</evidence>
<keyword evidence="5 8" id="KW-0663">Pyridoxal phosphate</keyword>
<dbReference type="RefSeq" id="WP_077845449.1">
    <property type="nucleotide sequence ID" value="NZ_LZZM01000010.1"/>
</dbReference>
<dbReference type="EC" id="5.4.3.8" evidence="8"/>
<dbReference type="HAMAP" id="MF_00375">
    <property type="entry name" value="HemL_aminotrans_3"/>
    <property type="match status" value="1"/>
</dbReference>
<dbReference type="UniPathway" id="UPA00251">
    <property type="reaction ID" value="UER00317"/>
</dbReference>
<evidence type="ECO:0000256" key="8">
    <source>
        <dbReference type="HAMAP-Rule" id="MF_00375"/>
    </source>
</evidence>
<evidence type="ECO:0000313" key="10">
    <source>
        <dbReference type="Proteomes" id="UP000190890"/>
    </source>
</evidence>
<dbReference type="FunFam" id="3.40.640.10:FF:000021">
    <property type="entry name" value="Glutamate-1-semialdehyde 2,1-aminomutase"/>
    <property type="match status" value="1"/>
</dbReference>
<name>A0A1S8TY19_9CLOT</name>
<comment type="catalytic activity">
    <reaction evidence="1 8">
        <text>(S)-4-amino-5-oxopentanoate = 5-aminolevulinate</text>
        <dbReference type="Rhea" id="RHEA:14265"/>
        <dbReference type="ChEBI" id="CHEBI:57501"/>
        <dbReference type="ChEBI" id="CHEBI:356416"/>
        <dbReference type="EC" id="5.4.3.8"/>
    </reaction>
</comment>
<comment type="caution">
    <text evidence="9">The sequence shown here is derived from an EMBL/GenBank/DDBJ whole genome shotgun (WGS) entry which is preliminary data.</text>
</comment>
<dbReference type="Gene3D" id="3.40.640.10">
    <property type="entry name" value="Type I PLP-dependent aspartate aminotransferase-like (Major domain)"/>
    <property type="match status" value="1"/>
</dbReference>
<gene>
    <name evidence="8 9" type="primary">hemL</name>
    <name evidence="9" type="ORF">CLPUN_01210</name>
</gene>